<keyword evidence="12" id="KW-1185">Reference proteome</keyword>
<evidence type="ECO:0000313" key="11">
    <source>
        <dbReference type="EMBL" id="TWW72454.1"/>
    </source>
</evidence>
<dbReference type="InterPro" id="IPR014816">
    <property type="entry name" value="tRNA_MeTrfase_Gcd14"/>
</dbReference>
<evidence type="ECO:0000256" key="4">
    <source>
        <dbReference type="ARBA" id="ARBA00022679"/>
    </source>
</evidence>
<dbReference type="EMBL" id="RHFK02000008">
    <property type="protein sequence ID" value="TWW72454.1"/>
    <property type="molecule type" value="Genomic_DNA"/>
</dbReference>
<evidence type="ECO:0000256" key="2">
    <source>
        <dbReference type="ARBA" id="ARBA00012796"/>
    </source>
</evidence>
<evidence type="ECO:0000256" key="3">
    <source>
        <dbReference type="ARBA" id="ARBA00022603"/>
    </source>
</evidence>
<dbReference type="PANTHER" id="PTHR12133:SF2">
    <property type="entry name" value="TRNA (ADENINE(58)-N(1))-METHYLTRANSFERASE CATALYTIC SUBUNIT TRMT61A"/>
    <property type="match status" value="1"/>
</dbReference>
<feature type="domain" description="tRNA (adenine(58)-N(1))-methyltransferase catalytic subunit TRM61 C-terminal" evidence="10">
    <location>
        <begin position="364"/>
        <end position="460"/>
    </location>
</feature>
<keyword evidence="5" id="KW-0949">S-adenosyl-L-methionine</keyword>
<dbReference type="GO" id="GO:0031515">
    <property type="term" value="C:tRNA (m1A) methyltransferase complex"/>
    <property type="evidence" value="ECO:0007669"/>
    <property type="project" value="InterPro"/>
</dbReference>
<dbReference type="InterPro" id="IPR049470">
    <property type="entry name" value="TRM61_C"/>
</dbReference>
<evidence type="ECO:0000256" key="6">
    <source>
        <dbReference type="ARBA" id="ARBA00022694"/>
    </source>
</evidence>
<keyword evidence="6" id="KW-0819">tRNA processing</keyword>
<evidence type="ECO:0000256" key="9">
    <source>
        <dbReference type="SAM" id="MobiDB-lite"/>
    </source>
</evidence>
<dbReference type="PANTHER" id="PTHR12133">
    <property type="entry name" value="TRNA (ADENINE(58)-N(1))-METHYLTRANSFERASE"/>
    <property type="match status" value="1"/>
</dbReference>
<evidence type="ECO:0000256" key="7">
    <source>
        <dbReference type="ARBA" id="ARBA00023242"/>
    </source>
</evidence>
<evidence type="ECO:0000256" key="1">
    <source>
        <dbReference type="ARBA" id="ARBA00004123"/>
    </source>
</evidence>
<protein>
    <recommendedName>
        <fullName evidence="2">tRNA (adenine(58)-N(1))-methyltransferase</fullName>
        <ecNumber evidence="2">2.1.1.220</ecNumber>
    </recommendedName>
</protein>
<name>A0A5C6NY58_9TELE</name>
<dbReference type="Proteomes" id="UP000324091">
    <property type="component" value="Chromosome 16"/>
</dbReference>
<dbReference type="SUPFAM" id="SSF53335">
    <property type="entry name" value="S-adenosyl-L-methionine-dependent methyltransferases"/>
    <property type="match status" value="2"/>
</dbReference>
<evidence type="ECO:0000313" key="12">
    <source>
        <dbReference type="Proteomes" id="UP000324091"/>
    </source>
</evidence>
<keyword evidence="7" id="KW-0539">Nucleus</keyword>
<dbReference type="GO" id="GO:0160107">
    <property type="term" value="F:tRNA (adenine(58)-N1)-methyltransferase activity"/>
    <property type="evidence" value="ECO:0007669"/>
    <property type="project" value="UniProtKB-EC"/>
</dbReference>
<dbReference type="GO" id="GO:0005634">
    <property type="term" value="C:nucleus"/>
    <property type="evidence" value="ECO:0007669"/>
    <property type="project" value="UniProtKB-SubCell"/>
</dbReference>
<dbReference type="EC" id="2.1.1.220" evidence="2"/>
<dbReference type="Gene3D" id="3.10.330.20">
    <property type="match status" value="1"/>
</dbReference>
<feature type="region of interest" description="Disordered" evidence="9">
    <location>
        <begin position="236"/>
        <end position="255"/>
    </location>
</feature>
<accession>A0A5C6NY58</accession>
<dbReference type="AlphaFoldDB" id="A0A5C6NY58"/>
<evidence type="ECO:0000256" key="8">
    <source>
        <dbReference type="ARBA" id="ARBA00048481"/>
    </source>
</evidence>
<dbReference type="Pfam" id="PF08704">
    <property type="entry name" value="GCD14"/>
    <property type="match status" value="2"/>
</dbReference>
<keyword evidence="4 11" id="KW-0808">Transferase</keyword>
<keyword evidence="3 11" id="KW-0489">Methyltransferase</keyword>
<dbReference type="FunFam" id="3.40.50.150:FF:001088">
    <property type="match status" value="1"/>
</dbReference>
<feature type="compositionally biased region" description="Polar residues" evidence="9">
    <location>
        <begin position="432"/>
        <end position="444"/>
    </location>
</feature>
<feature type="domain" description="tRNA (adenine(58)-N(1))-methyltransferase catalytic subunit TRM61 C-terminal" evidence="10">
    <location>
        <begin position="103"/>
        <end position="240"/>
    </location>
</feature>
<reference evidence="11 12" key="1">
    <citation type="submission" date="2019-04" db="EMBL/GenBank/DDBJ databases">
        <title>Chromosome genome assembly for Takifugu flavidus.</title>
        <authorList>
            <person name="Xiao S."/>
        </authorList>
    </citation>
    <scope>NUCLEOTIDE SEQUENCE [LARGE SCALE GENOMIC DNA]</scope>
    <source>
        <strain evidence="11">HTHZ2018</strain>
        <tissue evidence="11">Muscle</tissue>
    </source>
</reference>
<evidence type="ECO:0000259" key="10">
    <source>
        <dbReference type="Pfam" id="PF08704"/>
    </source>
</evidence>
<dbReference type="FunFam" id="3.10.330.20:FF:000002">
    <property type="entry name" value="tRNA (adenine(58)-N(1))-methyltransferase catalytic subunit TRMT61A"/>
    <property type="match status" value="1"/>
</dbReference>
<dbReference type="PROSITE" id="PS51620">
    <property type="entry name" value="SAM_TRM61"/>
    <property type="match status" value="1"/>
</dbReference>
<comment type="subcellular location">
    <subcellularLocation>
        <location evidence="1">Nucleus</location>
    </subcellularLocation>
</comment>
<dbReference type="InterPro" id="IPR029063">
    <property type="entry name" value="SAM-dependent_MTases_sf"/>
</dbReference>
<feature type="region of interest" description="Disordered" evidence="9">
    <location>
        <begin position="410"/>
        <end position="463"/>
    </location>
</feature>
<dbReference type="Gene3D" id="3.40.50.150">
    <property type="entry name" value="Vaccinia Virus protein VP39"/>
    <property type="match status" value="2"/>
</dbReference>
<proteinExistence type="predicted"/>
<sequence length="463" mass="51211">MVSEWSWRQSPRATPSYVQKIFCLFRMKLTGFVAVAEVNMSFVEYSDHIQDGDTAIIYLGHDSMMPVKVQHGAQTQTRYGAIRHSTDLIGKPYGSKVTCSKGGWVHVLHPTPELWTVTLPHRTQILYTTDIAMITMMLELRPGSIVCESGTGSGSLSHAILRTIAPTGHLHTVEFHQQRAEMAAQEFKEHRVDHLVTVRNQDVCKDGFGVVGVADAVFLDIPSPWEAVKHAKAAMKKQAGSDPSPPHTCNPSGVLAGSQSPCLTALRGGLPEQRREEKVLLDRTLLGRVTFFEIFRAAGERFWSRAPPAVLGLPSRVLFGAERPDDPDPCLSELQGRKREYGSFWCPRFFSQISFTFEPNKRGSGGRVCSFSPCIEQVQRTCEALADQAFEEISTLEVLLRVHDVRTASLPLPDFGSDPTETPEKTAADSAPKQTNVTVKTTTPPREIPGHTGYLTFATKPRT</sequence>
<comment type="caution">
    <text evidence="11">The sequence shown here is derived from an EMBL/GenBank/DDBJ whole genome shotgun (WGS) entry which is preliminary data.</text>
</comment>
<comment type="catalytic activity">
    <reaction evidence="8">
        <text>an adenosine in mRNA + S-adenosyl-L-methionine = an N(1)-methyladenosine in mRNA + S-adenosyl-L-homocysteine + H(+)</text>
        <dbReference type="Rhea" id="RHEA:55392"/>
        <dbReference type="Rhea" id="RHEA-COMP:12414"/>
        <dbReference type="Rhea" id="RHEA-COMP:12415"/>
        <dbReference type="ChEBI" id="CHEBI:15378"/>
        <dbReference type="ChEBI" id="CHEBI:57856"/>
        <dbReference type="ChEBI" id="CHEBI:59789"/>
        <dbReference type="ChEBI" id="CHEBI:74411"/>
        <dbReference type="ChEBI" id="CHEBI:74491"/>
    </reaction>
</comment>
<gene>
    <name evidence="11" type="ORF">D4764_16G0009510</name>
</gene>
<dbReference type="GO" id="GO:0030488">
    <property type="term" value="P:tRNA methylation"/>
    <property type="evidence" value="ECO:0007669"/>
    <property type="project" value="InterPro"/>
</dbReference>
<organism evidence="11 12">
    <name type="scientific">Takifugu flavidus</name>
    <name type="common">sansaifugu</name>
    <dbReference type="NCBI Taxonomy" id="433684"/>
    <lineage>
        <taxon>Eukaryota</taxon>
        <taxon>Metazoa</taxon>
        <taxon>Chordata</taxon>
        <taxon>Craniata</taxon>
        <taxon>Vertebrata</taxon>
        <taxon>Euteleostomi</taxon>
        <taxon>Actinopterygii</taxon>
        <taxon>Neopterygii</taxon>
        <taxon>Teleostei</taxon>
        <taxon>Neoteleostei</taxon>
        <taxon>Acanthomorphata</taxon>
        <taxon>Eupercaria</taxon>
        <taxon>Tetraodontiformes</taxon>
        <taxon>Tetradontoidea</taxon>
        <taxon>Tetraodontidae</taxon>
        <taxon>Takifugu</taxon>
    </lineage>
</organism>
<evidence type="ECO:0000256" key="5">
    <source>
        <dbReference type="ARBA" id="ARBA00022691"/>
    </source>
</evidence>